<protein>
    <submittedName>
        <fullName evidence="1">Uncharacterized protein</fullName>
    </submittedName>
</protein>
<dbReference type="Proteomes" id="UP001189624">
    <property type="component" value="Chromosome 6"/>
</dbReference>
<accession>A0AA86VZD0</accession>
<organism evidence="1 2">
    <name type="scientific">Sphenostylis stenocarpa</name>
    <dbReference type="NCBI Taxonomy" id="92480"/>
    <lineage>
        <taxon>Eukaryota</taxon>
        <taxon>Viridiplantae</taxon>
        <taxon>Streptophyta</taxon>
        <taxon>Embryophyta</taxon>
        <taxon>Tracheophyta</taxon>
        <taxon>Spermatophyta</taxon>
        <taxon>Magnoliopsida</taxon>
        <taxon>eudicotyledons</taxon>
        <taxon>Gunneridae</taxon>
        <taxon>Pentapetalae</taxon>
        <taxon>rosids</taxon>
        <taxon>fabids</taxon>
        <taxon>Fabales</taxon>
        <taxon>Fabaceae</taxon>
        <taxon>Papilionoideae</taxon>
        <taxon>50 kb inversion clade</taxon>
        <taxon>NPAAA clade</taxon>
        <taxon>indigoferoid/millettioid clade</taxon>
        <taxon>Phaseoleae</taxon>
        <taxon>Sphenostylis</taxon>
    </lineage>
</organism>
<sequence length="255" mass="27973">MTNTEENDDTNAWSVKYEIGQMNNQTCRFQLGASRESNRVKNIDFQLSDNSANNTIRLHLDITRVGRDRLRGGIIALVSSGGGNLSSQMSFKRDMEDLSIETTIVPYGCSDRGGLVVLEKKKFLYSRDAYMVNVAHYYLTGEIGLSVAAKVRRNKGHGFVVEVEGPFVHPRADLQKVIEQTCRTGIWSPGACSHCNNGASSSTASSLSDKKLSQILKRLSSSGNVRDQVYTGLVNASGHTNGSLNNCVILIDCKF</sequence>
<name>A0AA86VZD0_9FABA</name>
<dbReference type="AlphaFoldDB" id="A0AA86VZD0"/>
<proteinExistence type="predicted"/>
<keyword evidence="2" id="KW-1185">Reference proteome</keyword>
<dbReference type="Gramene" id="rna-AYBTSS11_LOCUS19659">
    <property type="protein sequence ID" value="CAJ1963222.1"/>
    <property type="gene ID" value="gene-AYBTSS11_LOCUS19659"/>
</dbReference>
<reference evidence="1" key="1">
    <citation type="submission" date="2023-10" db="EMBL/GenBank/DDBJ databases">
        <authorList>
            <person name="Domelevo Entfellner J.-B."/>
        </authorList>
    </citation>
    <scope>NUCLEOTIDE SEQUENCE</scope>
</reference>
<dbReference type="EMBL" id="OY731403">
    <property type="protein sequence ID" value="CAJ1963222.1"/>
    <property type="molecule type" value="Genomic_DNA"/>
</dbReference>
<evidence type="ECO:0000313" key="1">
    <source>
        <dbReference type="EMBL" id="CAJ1963222.1"/>
    </source>
</evidence>
<gene>
    <name evidence="1" type="ORF">AYBTSS11_LOCUS19659</name>
</gene>
<evidence type="ECO:0000313" key="2">
    <source>
        <dbReference type="Proteomes" id="UP001189624"/>
    </source>
</evidence>